<proteinExistence type="predicted"/>
<evidence type="ECO:0000313" key="1">
    <source>
        <dbReference type="EMBL" id="GGM27587.1"/>
    </source>
</evidence>
<dbReference type="RefSeq" id="WP_189041092.1">
    <property type="nucleotide sequence ID" value="NZ_BMNB01000003.1"/>
</dbReference>
<dbReference type="EMBL" id="BMNB01000003">
    <property type="protein sequence ID" value="GGM27587.1"/>
    <property type="molecule type" value="Genomic_DNA"/>
</dbReference>
<name>A0A917TLI2_9ACTN</name>
<organism evidence="1 2">
    <name type="scientific">Micromonospora sonchi</name>
    <dbReference type="NCBI Taxonomy" id="1763543"/>
    <lineage>
        <taxon>Bacteria</taxon>
        <taxon>Bacillati</taxon>
        <taxon>Actinomycetota</taxon>
        <taxon>Actinomycetes</taxon>
        <taxon>Micromonosporales</taxon>
        <taxon>Micromonosporaceae</taxon>
        <taxon>Micromonospora</taxon>
    </lineage>
</organism>
<sequence length="126" mass="14357">MQATATKTAGQELANTLRRYFKVGTRTRRYRNGSDLHEQMLEALQLASQYPGYYSERTEKPLRAGFGVWLAYTKHVGGYRINGVLRRRITEMSPYQFAAFLGRMVDAGVTNAGQGEVFFQRMTHAI</sequence>
<protein>
    <submittedName>
        <fullName evidence="1">Uncharacterized protein</fullName>
    </submittedName>
</protein>
<dbReference type="Proteomes" id="UP000608890">
    <property type="component" value="Unassembled WGS sequence"/>
</dbReference>
<reference evidence="1" key="2">
    <citation type="submission" date="2020-09" db="EMBL/GenBank/DDBJ databases">
        <authorList>
            <person name="Sun Q."/>
            <person name="Zhou Y."/>
        </authorList>
    </citation>
    <scope>NUCLEOTIDE SEQUENCE</scope>
    <source>
        <strain evidence="1">CGMCC 4.7312</strain>
    </source>
</reference>
<keyword evidence="2" id="KW-1185">Reference proteome</keyword>
<evidence type="ECO:0000313" key="2">
    <source>
        <dbReference type="Proteomes" id="UP000608890"/>
    </source>
</evidence>
<reference evidence="1" key="1">
    <citation type="journal article" date="2014" name="Int. J. Syst. Evol. Microbiol.">
        <title>Complete genome sequence of Corynebacterium casei LMG S-19264T (=DSM 44701T), isolated from a smear-ripened cheese.</title>
        <authorList>
            <consortium name="US DOE Joint Genome Institute (JGI-PGF)"/>
            <person name="Walter F."/>
            <person name="Albersmeier A."/>
            <person name="Kalinowski J."/>
            <person name="Ruckert C."/>
        </authorList>
    </citation>
    <scope>NUCLEOTIDE SEQUENCE</scope>
    <source>
        <strain evidence="1">CGMCC 4.7312</strain>
    </source>
</reference>
<accession>A0A917TLI2</accession>
<dbReference type="AlphaFoldDB" id="A0A917TLI2"/>
<comment type="caution">
    <text evidence="1">The sequence shown here is derived from an EMBL/GenBank/DDBJ whole genome shotgun (WGS) entry which is preliminary data.</text>
</comment>
<gene>
    <name evidence="1" type="ORF">GCM10011608_10510</name>
</gene>